<evidence type="ECO:0000313" key="2">
    <source>
        <dbReference type="EMBL" id="KAH3858916.1"/>
    </source>
</evidence>
<evidence type="ECO:0000256" key="1">
    <source>
        <dbReference type="SAM" id="MobiDB-lite"/>
    </source>
</evidence>
<proteinExistence type="predicted"/>
<feature type="region of interest" description="Disordered" evidence="1">
    <location>
        <begin position="257"/>
        <end position="303"/>
    </location>
</feature>
<reference evidence="2" key="1">
    <citation type="journal article" date="2019" name="bioRxiv">
        <title>The Genome of the Zebra Mussel, Dreissena polymorpha: A Resource for Invasive Species Research.</title>
        <authorList>
            <person name="McCartney M.A."/>
            <person name="Auch B."/>
            <person name="Kono T."/>
            <person name="Mallez S."/>
            <person name="Zhang Y."/>
            <person name="Obille A."/>
            <person name="Becker A."/>
            <person name="Abrahante J.E."/>
            <person name="Garbe J."/>
            <person name="Badalamenti J.P."/>
            <person name="Herman A."/>
            <person name="Mangelson H."/>
            <person name="Liachko I."/>
            <person name="Sullivan S."/>
            <person name="Sone E.D."/>
            <person name="Koren S."/>
            <person name="Silverstein K.A.T."/>
            <person name="Beckman K.B."/>
            <person name="Gohl D.M."/>
        </authorList>
    </citation>
    <scope>NUCLEOTIDE SEQUENCE</scope>
    <source>
        <strain evidence="2">Duluth1</strain>
        <tissue evidence="2">Whole animal</tissue>
    </source>
</reference>
<accession>A0A9D4R8F8</accession>
<dbReference type="Proteomes" id="UP000828390">
    <property type="component" value="Unassembled WGS sequence"/>
</dbReference>
<comment type="caution">
    <text evidence="2">The sequence shown here is derived from an EMBL/GenBank/DDBJ whole genome shotgun (WGS) entry which is preliminary data.</text>
</comment>
<gene>
    <name evidence="2" type="ORF">DPMN_101560</name>
</gene>
<dbReference type="AlphaFoldDB" id="A0A9D4R8F8"/>
<reference evidence="2" key="2">
    <citation type="submission" date="2020-11" db="EMBL/GenBank/DDBJ databases">
        <authorList>
            <person name="McCartney M.A."/>
            <person name="Auch B."/>
            <person name="Kono T."/>
            <person name="Mallez S."/>
            <person name="Becker A."/>
            <person name="Gohl D.M."/>
            <person name="Silverstein K.A.T."/>
            <person name="Koren S."/>
            <person name="Bechman K.B."/>
            <person name="Herman A."/>
            <person name="Abrahante J.E."/>
            <person name="Garbe J."/>
        </authorList>
    </citation>
    <scope>NUCLEOTIDE SEQUENCE</scope>
    <source>
        <strain evidence="2">Duluth1</strain>
        <tissue evidence="2">Whole animal</tissue>
    </source>
</reference>
<protein>
    <submittedName>
        <fullName evidence="2">Uncharacterized protein</fullName>
    </submittedName>
</protein>
<sequence length="363" mass="39675">MAGVGYRVDGRNIFSEVEEAKAKGVLWVSGRDLVVDLGTMQPLDHGRVHAAVEGQVRLARRRGKYTFVAAVRKFGHLILSDEFIARVLGVPKKQRTPGGSISDSLRRMMVVPGTAGVPARVPCMEEFPPLSVKEEVKVEGTSVGEAILIYDSEAEVEGPAEVPPEFRHKEGADTVRLSSGAEDSSGMMGIEEGNGVSVMWELAPTGKDIRLNLSEMEVDILVGGGPGSSSVVEESGDQILEWRGAPAWAVSDFRAGSSEEIGQDGGRSRARKREKVPGGSGVRDRSRSQLTEESPVKGRRTETGKECPICHKRVIFRRKHVEDCNFPTVFRGRTWDKPHWMVLDSRGSCAISRTWVSGQLMRP</sequence>
<name>A0A9D4R8F8_DREPO</name>
<feature type="compositionally biased region" description="Basic and acidic residues" evidence="1">
    <location>
        <begin position="294"/>
        <end position="303"/>
    </location>
</feature>
<dbReference type="EMBL" id="JAIWYP010000003">
    <property type="protein sequence ID" value="KAH3858916.1"/>
    <property type="molecule type" value="Genomic_DNA"/>
</dbReference>
<keyword evidence="3" id="KW-1185">Reference proteome</keyword>
<evidence type="ECO:0000313" key="3">
    <source>
        <dbReference type="Proteomes" id="UP000828390"/>
    </source>
</evidence>
<organism evidence="2 3">
    <name type="scientific">Dreissena polymorpha</name>
    <name type="common">Zebra mussel</name>
    <name type="synonym">Mytilus polymorpha</name>
    <dbReference type="NCBI Taxonomy" id="45954"/>
    <lineage>
        <taxon>Eukaryota</taxon>
        <taxon>Metazoa</taxon>
        <taxon>Spiralia</taxon>
        <taxon>Lophotrochozoa</taxon>
        <taxon>Mollusca</taxon>
        <taxon>Bivalvia</taxon>
        <taxon>Autobranchia</taxon>
        <taxon>Heteroconchia</taxon>
        <taxon>Euheterodonta</taxon>
        <taxon>Imparidentia</taxon>
        <taxon>Neoheterodontei</taxon>
        <taxon>Myida</taxon>
        <taxon>Dreissenoidea</taxon>
        <taxon>Dreissenidae</taxon>
        <taxon>Dreissena</taxon>
    </lineage>
</organism>